<feature type="domain" description="Core-binding (CB)" evidence="7">
    <location>
        <begin position="84"/>
        <end position="167"/>
    </location>
</feature>
<dbReference type="InterPro" id="IPR010998">
    <property type="entry name" value="Integrase_recombinase_N"/>
</dbReference>
<gene>
    <name evidence="8" type="ORF">OK344_06965</name>
</gene>
<keyword evidence="9" id="KW-1185">Reference proteome</keyword>
<dbReference type="PANTHER" id="PTHR30349:SF64">
    <property type="entry name" value="PROPHAGE INTEGRASE INTD-RELATED"/>
    <property type="match status" value="1"/>
</dbReference>
<keyword evidence="4" id="KW-0233">DNA recombination</keyword>
<evidence type="ECO:0000256" key="5">
    <source>
        <dbReference type="PROSITE-ProRule" id="PRU01248"/>
    </source>
</evidence>
<organism evidence="8 9">
    <name type="scientific">Kaistella yananensis</name>
    <dbReference type="NCBI Taxonomy" id="2989820"/>
    <lineage>
        <taxon>Bacteria</taxon>
        <taxon>Pseudomonadati</taxon>
        <taxon>Bacteroidota</taxon>
        <taxon>Flavobacteriia</taxon>
        <taxon>Flavobacteriales</taxon>
        <taxon>Weeksellaceae</taxon>
        <taxon>Chryseobacterium group</taxon>
        <taxon>Kaistella</taxon>
    </lineage>
</organism>
<comment type="caution">
    <text evidence="8">The sequence shown here is derived from an EMBL/GenBank/DDBJ whole genome shotgun (WGS) entry which is preliminary data.</text>
</comment>
<protein>
    <submittedName>
        <fullName evidence="8">Site-specific integrase</fullName>
    </submittedName>
</protein>
<evidence type="ECO:0000256" key="1">
    <source>
        <dbReference type="ARBA" id="ARBA00008857"/>
    </source>
</evidence>
<dbReference type="SUPFAM" id="SSF56349">
    <property type="entry name" value="DNA breaking-rejoining enzymes"/>
    <property type="match status" value="1"/>
</dbReference>
<evidence type="ECO:0000313" key="8">
    <source>
        <dbReference type="EMBL" id="MCW4451949.1"/>
    </source>
</evidence>
<dbReference type="InterPro" id="IPR013762">
    <property type="entry name" value="Integrase-like_cat_sf"/>
</dbReference>
<dbReference type="PROSITE" id="PS51900">
    <property type="entry name" value="CB"/>
    <property type="match status" value="1"/>
</dbReference>
<dbReference type="InterPro" id="IPR044068">
    <property type="entry name" value="CB"/>
</dbReference>
<evidence type="ECO:0000256" key="3">
    <source>
        <dbReference type="ARBA" id="ARBA00023125"/>
    </source>
</evidence>
<dbReference type="RefSeq" id="WP_265144122.1">
    <property type="nucleotide sequence ID" value="NZ_JAPCHZ010000003.1"/>
</dbReference>
<dbReference type="Proteomes" id="UP001209107">
    <property type="component" value="Unassembled WGS sequence"/>
</dbReference>
<name>A0ABT3JMP5_9FLAO</name>
<evidence type="ECO:0000313" key="9">
    <source>
        <dbReference type="Proteomes" id="UP001209107"/>
    </source>
</evidence>
<dbReference type="EMBL" id="JAPCHZ010000003">
    <property type="protein sequence ID" value="MCW4451949.1"/>
    <property type="molecule type" value="Genomic_DNA"/>
</dbReference>
<keyword evidence="2" id="KW-0229">DNA integration</keyword>
<accession>A0ABT3JMP5</accession>
<dbReference type="Pfam" id="PF13495">
    <property type="entry name" value="Phage_int_SAM_4"/>
    <property type="match status" value="1"/>
</dbReference>
<evidence type="ECO:0000259" key="7">
    <source>
        <dbReference type="PROSITE" id="PS51900"/>
    </source>
</evidence>
<evidence type="ECO:0000259" key="6">
    <source>
        <dbReference type="PROSITE" id="PS51898"/>
    </source>
</evidence>
<dbReference type="PANTHER" id="PTHR30349">
    <property type="entry name" value="PHAGE INTEGRASE-RELATED"/>
    <property type="match status" value="1"/>
</dbReference>
<dbReference type="InterPro" id="IPR002104">
    <property type="entry name" value="Integrase_catalytic"/>
</dbReference>
<sequence length="370" mass="42682">MQNANIIFGPAVFSFSTGTHRGKEIIWISFPYQQHHIALLKEYTTPKWSASQKKWYVTDNRFYRNLFGIQPNIVGKDVIAKISLVNQQAFRKYQEMLILKGFSPNTIRTYSVEFAQLLYLIKDYPVQNLTREKLKSYFLYCTKELALSENQIHSRMNAVKFYFEKVLYQEKILFDIPRPKKPILLPKALNAKEIKKLFAAVDNPKHQLILHLCYGMGLRVSEIVNLRISDIDSVANTVLIQRAKGKKDRYVNLPQAVLTEMRTYYREYRPTEYLFEGQYGGHITTRSVQQVFRNAMIKAGINKKVGIHGLRHSYATHLLEAGTDISLIQKLLGHNNIKTTLIYTSVTDTQLGKVESPLDRLMSPKPGDSA</sequence>
<evidence type="ECO:0000256" key="2">
    <source>
        <dbReference type="ARBA" id="ARBA00022908"/>
    </source>
</evidence>
<dbReference type="InterPro" id="IPR011010">
    <property type="entry name" value="DNA_brk_join_enz"/>
</dbReference>
<proteinExistence type="inferred from homology"/>
<dbReference type="Gene3D" id="1.10.443.10">
    <property type="entry name" value="Intergrase catalytic core"/>
    <property type="match status" value="1"/>
</dbReference>
<dbReference type="Gene3D" id="1.10.150.130">
    <property type="match status" value="1"/>
</dbReference>
<comment type="similarity">
    <text evidence="1">Belongs to the 'phage' integrase family.</text>
</comment>
<evidence type="ECO:0000256" key="4">
    <source>
        <dbReference type="ARBA" id="ARBA00023172"/>
    </source>
</evidence>
<feature type="domain" description="Tyr recombinase" evidence="6">
    <location>
        <begin position="184"/>
        <end position="356"/>
    </location>
</feature>
<dbReference type="PROSITE" id="PS51898">
    <property type="entry name" value="TYR_RECOMBINASE"/>
    <property type="match status" value="1"/>
</dbReference>
<reference evidence="8 9" key="1">
    <citation type="submission" date="2022-10" db="EMBL/GenBank/DDBJ databases">
        <title>Kaistella sp. BT-6-1-3.</title>
        <authorList>
            <person name="Ai J."/>
            <person name="Deng Z."/>
        </authorList>
    </citation>
    <scope>NUCLEOTIDE SEQUENCE [LARGE SCALE GENOMIC DNA]</scope>
    <source>
        <strain evidence="8 9">BT6-1-3</strain>
    </source>
</reference>
<keyword evidence="3 5" id="KW-0238">DNA-binding</keyword>
<dbReference type="Pfam" id="PF00589">
    <property type="entry name" value="Phage_integrase"/>
    <property type="match status" value="1"/>
</dbReference>
<dbReference type="InterPro" id="IPR004107">
    <property type="entry name" value="Integrase_SAM-like_N"/>
</dbReference>
<dbReference type="InterPro" id="IPR050090">
    <property type="entry name" value="Tyrosine_recombinase_XerCD"/>
</dbReference>